<protein>
    <recommendedName>
        <fullName evidence="4">DUF485 domain-containing protein</fullName>
    </recommendedName>
</protein>
<dbReference type="RefSeq" id="WP_009481460.1">
    <property type="nucleotide sequence ID" value="NZ_BAFE01000019.1"/>
</dbReference>
<feature type="transmembrane region" description="Helical" evidence="1">
    <location>
        <begin position="65"/>
        <end position="87"/>
    </location>
</feature>
<evidence type="ECO:0000256" key="1">
    <source>
        <dbReference type="SAM" id="Phobius"/>
    </source>
</evidence>
<keyword evidence="1" id="KW-0812">Transmembrane</keyword>
<dbReference type="eggNOG" id="COG3162">
    <property type="taxonomic scope" value="Bacteria"/>
</dbReference>
<evidence type="ECO:0000313" key="2">
    <source>
        <dbReference type="EMBL" id="GAB47562.1"/>
    </source>
</evidence>
<comment type="caution">
    <text evidence="2">The sequence shown here is derived from an EMBL/GenBank/DDBJ whole genome shotgun (WGS) entry which is preliminary data.</text>
</comment>
<dbReference type="AlphaFoldDB" id="H5UPA4"/>
<name>H5UPA4_9MICO</name>
<evidence type="ECO:0008006" key="4">
    <source>
        <dbReference type="Google" id="ProtNLM"/>
    </source>
</evidence>
<sequence>MDTTSPAASPSYRQVQESDDFKDLRRRFRGFVFPCTIFFLVWYFAYVILAAYFPAIMAIPVFANINLGLVLGLLQFVTTFGITIAYVRWADRVFDPRAEAIRDRINGGSPLAADDKDDLR</sequence>
<dbReference type="Proteomes" id="UP000004367">
    <property type="component" value="Unassembled WGS sequence"/>
</dbReference>
<keyword evidence="1" id="KW-1133">Transmembrane helix</keyword>
<feature type="transmembrane region" description="Helical" evidence="1">
    <location>
        <begin position="31"/>
        <end position="53"/>
    </location>
</feature>
<dbReference type="PANTHER" id="PTHR38441:SF1">
    <property type="entry name" value="MEMBRANE PROTEIN"/>
    <property type="match status" value="1"/>
</dbReference>
<keyword evidence="1" id="KW-0472">Membrane</keyword>
<dbReference type="Pfam" id="PF04341">
    <property type="entry name" value="DUF485"/>
    <property type="match status" value="1"/>
</dbReference>
<keyword evidence="3" id="KW-1185">Reference proteome</keyword>
<dbReference type="EMBL" id="BAFE01000019">
    <property type="protein sequence ID" value="GAB47562.1"/>
    <property type="molecule type" value="Genomic_DNA"/>
</dbReference>
<proteinExistence type="predicted"/>
<accession>H5UPA4</accession>
<dbReference type="PANTHER" id="PTHR38441">
    <property type="entry name" value="INTEGRAL MEMBRANE PROTEIN-RELATED"/>
    <property type="match status" value="1"/>
</dbReference>
<dbReference type="STRING" id="1089455.MOPEL_020_00480"/>
<reference evidence="2 3" key="1">
    <citation type="submission" date="2012-02" db="EMBL/GenBank/DDBJ databases">
        <title>Whole genome shotgun sequence of Mobilicoccus pelagius NBRC 104925.</title>
        <authorList>
            <person name="Yoshida Y."/>
            <person name="Hosoyama A."/>
            <person name="Tsuchikane K."/>
            <person name="Katsumata H."/>
            <person name="Yamazaki S."/>
            <person name="Fujita N."/>
        </authorList>
    </citation>
    <scope>NUCLEOTIDE SEQUENCE [LARGE SCALE GENOMIC DNA]</scope>
    <source>
        <strain evidence="2 3">NBRC 104925</strain>
    </source>
</reference>
<gene>
    <name evidence="2" type="ORF">MOPEL_020_00480</name>
</gene>
<dbReference type="InterPro" id="IPR007436">
    <property type="entry name" value="DUF485"/>
</dbReference>
<dbReference type="OrthoDB" id="3543412at2"/>
<evidence type="ECO:0000313" key="3">
    <source>
        <dbReference type="Proteomes" id="UP000004367"/>
    </source>
</evidence>
<organism evidence="2 3">
    <name type="scientific">Mobilicoccus pelagius NBRC 104925</name>
    <dbReference type="NCBI Taxonomy" id="1089455"/>
    <lineage>
        <taxon>Bacteria</taxon>
        <taxon>Bacillati</taxon>
        <taxon>Actinomycetota</taxon>
        <taxon>Actinomycetes</taxon>
        <taxon>Micrococcales</taxon>
        <taxon>Dermatophilaceae</taxon>
        <taxon>Mobilicoccus</taxon>
    </lineage>
</organism>